<comment type="caution">
    <text evidence="3">The sequence shown here is derived from an EMBL/GenBank/DDBJ whole genome shotgun (WGS) entry which is preliminary data.</text>
</comment>
<feature type="transmembrane region" description="Helical" evidence="1">
    <location>
        <begin position="45"/>
        <end position="63"/>
    </location>
</feature>
<keyword evidence="1" id="KW-1133">Transmembrane helix</keyword>
<reference evidence="4" key="1">
    <citation type="journal article" date="2019" name="Int. J. Syst. Evol. Microbiol.">
        <title>The Global Catalogue of Microorganisms (GCM) 10K type strain sequencing project: providing services to taxonomists for standard genome sequencing and annotation.</title>
        <authorList>
            <consortium name="The Broad Institute Genomics Platform"/>
            <consortium name="The Broad Institute Genome Sequencing Center for Infectious Disease"/>
            <person name="Wu L."/>
            <person name="Ma J."/>
        </authorList>
    </citation>
    <scope>NUCLEOTIDE SEQUENCE [LARGE SCALE GENOMIC DNA]</scope>
    <source>
        <strain evidence="4">KCTC 12848</strain>
    </source>
</reference>
<proteinExistence type="predicted"/>
<feature type="transmembrane region" description="Helical" evidence="1">
    <location>
        <begin position="7"/>
        <end position="25"/>
    </location>
</feature>
<keyword evidence="1" id="KW-0472">Membrane</keyword>
<evidence type="ECO:0000313" key="3">
    <source>
        <dbReference type="EMBL" id="MFC5057336.1"/>
    </source>
</evidence>
<evidence type="ECO:0000259" key="2">
    <source>
        <dbReference type="Pfam" id="PF02517"/>
    </source>
</evidence>
<feature type="transmembrane region" description="Helical" evidence="1">
    <location>
        <begin position="161"/>
        <end position="181"/>
    </location>
</feature>
<protein>
    <submittedName>
        <fullName evidence="3">CPBP family intramembrane glutamic endopeptidase</fullName>
        <ecNumber evidence="3">3.4.-.-</ecNumber>
    </submittedName>
</protein>
<dbReference type="Pfam" id="PF02517">
    <property type="entry name" value="Rce1-like"/>
    <property type="match status" value="1"/>
</dbReference>
<keyword evidence="4" id="KW-1185">Reference proteome</keyword>
<feature type="transmembrane region" description="Helical" evidence="1">
    <location>
        <begin position="102"/>
        <end position="120"/>
    </location>
</feature>
<dbReference type="InterPro" id="IPR003675">
    <property type="entry name" value="Rce1/LyrA-like_dom"/>
</dbReference>
<evidence type="ECO:0000313" key="4">
    <source>
        <dbReference type="Proteomes" id="UP001595833"/>
    </source>
</evidence>
<name>A0ABV9Y4Q7_9PSEU</name>
<keyword evidence="1" id="KW-0812">Transmembrane</keyword>
<dbReference type="Proteomes" id="UP001595833">
    <property type="component" value="Unassembled WGS sequence"/>
</dbReference>
<keyword evidence="3" id="KW-0378">Hydrolase</keyword>
<feature type="transmembrane region" description="Helical" evidence="1">
    <location>
        <begin position="250"/>
        <end position="270"/>
    </location>
</feature>
<dbReference type="EMBL" id="JBHSJB010000027">
    <property type="protein sequence ID" value="MFC5057336.1"/>
    <property type="molecule type" value="Genomic_DNA"/>
</dbReference>
<sequence length="271" mass="28921">MRIRGGTAVLVAGSAVIAGAALYLVLTGRTGVRYSADHDGTVPLWFRWVPVLVGIALVRLVPFDAAPLGEPPRRLRAELAVLTAAAVAFALVLPLVDGDLGYAVVKVALLAAVPVALLWRARWSPARPDRRWVPLAPVAGWLVVAHGTPLAPPAGDPGLDAAALVAALVVGFFANAVLEELFYRRWLQTRWEFALGAWPAIVLSSLLWAVWHVAIQGTGDLPVDLASAVVNQGVLGLFLGCLWSRYRLMWPLLVVHGAVNSAPILLGVLFR</sequence>
<dbReference type="EC" id="3.4.-.-" evidence="3"/>
<feature type="transmembrane region" description="Helical" evidence="1">
    <location>
        <begin position="132"/>
        <end position="149"/>
    </location>
</feature>
<dbReference type="GO" id="GO:0016787">
    <property type="term" value="F:hydrolase activity"/>
    <property type="evidence" value="ECO:0007669"/>
    <property type="project" value="UniProtKB-KW"/>
</dbReference>
<feature type="domain" description="CAAX prenyl protease 2/Lysostaphin resistance protein A-like" evidence="2">
    <location>
        <begin position="164"/>
        <end position="261"/>
    </location>
</feature>
<dbReference type="RefSeq" id="WP_344037135.1">
    <property type="nucleotide sequence ID" value="NZ_BAAAKE010000006.1"/>
</dbReference>
<accession>A0ABV9Y4Q7</accession>
<feature type="transmembrane region" description="Helical" evidence="1">
    <location>
        <begin position="75"/>
        <end position="96"/>
    </location>
</feature>
<organism evidence="3 4">
    <name type="scientific">Saccharothrix xinjiangensis</name>
    <dbReference type="NCBI Taxonomy" id="204798"/>
    <lineage>
        <taxon>Bacteria</taxon>
        <taxon>Bacillati</taxon>
        <taxon>Actinomycetota</taxon>
        <taxon>Actinomycetes</taxon>
        <taxon>Pseudonocardiales</taxon>
        <taxon>Pseudonocardiaceae</taxon>
        <taxon>Saccharothrix</taxon>
    </lineage>
</organism>
<evidence type="ECO:0000256" key="1">
    <source>
        <dbReference type="SAM" id="Phobius"/>
    </source>
</evidence>
<gene>
    <name evidence="3" type="ORF">ACFPFM_26785</name>
</gene>
<feature type="transmembrane region" description="Helical" evidence="1">
    <location>
        <begin position="193"/>
        <end position="213"/>
    </location>
</feature>